<dbReference type="Gene3D" id="1.10.10.10">
    <property type="entry name" value="Winged helix-like DNA-binding domain superfamily/Winged helix DNA-binding domain"/>
    <property type="match status" value="1"/>
</dbReference>
<name>A0AA42DKD8_9FIRM</name>
<dbReference type="GO" id="GO:0003677">
    <property type="term" value="F:DNA binding"/>
    <property type="evidence" value="ECO:0007669"/>
    <property type="project" value="UniProtKB-KW"/>
</dbReference>
<dbReference type="Pfam" id="PF12802">
    <property type="entry name" value="MarR_2"/>
    <property type="match status" value="1"/>
</dbReference>
<sequence length="150" mass="17303">MQNTAKLVNELLVQLFNEILTIEKAALQESPFKDLSITEMHVLEAIGLGSRTMTDVADQLGITVGTLTTSINRLVKKEYVTRRRSEEDRRYVEIELSHKGKLAHRVHEAFHQIMVNHMIEGLSNEDNEVLIKSLTRLSDFFKEKYHLVKK</sequence>
<dbReference type="InterPro" id="IPR036388">
    <property type="entry name" value="WH-like_DNA-bd_sf"/>
</dbReference>
<dbReference type="Proteomes" id="UP001169242">
    <property type="component" value="Unassembled WGS sequence"/>
</dbReference>
<dbReference type="SMART" id="SM00347">
    <property type="entry name" value="HTH_MARR"/>
    <property type="match status" value="1"/>
</dbReference>
<evidence type="ECO:0000256" key="1">
    <source>
        <dbReference type="ARBA" id="ARBA00023015"/>
    </source>
</evidence>
<evidence type="ECO:0000259" key="4">
    <source>
        <dbReference type="PROSITE" id="PS50995"/>
    </source>
</evidence>
<organism evidence="5 6">
    <name type="scientific">Holtiella tumoricola</name>
    <dbReference type="NCBI Taxonomy" id="3018743"/>
    <lineage>
        <taxon>Bacteria</taxon>
        <taxon>Bacillati</taxon>
        <taxon>Bacillota</taxon>
        <taxon>Clostridia</taxon>
        <taxon>Lachnospirales</taxon>
        <taxon>Cellulosilyticaceae</taxon>
        <taxon>Holtiella</taxon>
    </lineage>
</organism>
<dbReference type="PANTHER" id="PTHR42756:SF1">
    <property type="entry name" value="TRANSCRIPTIONAL REPRESSOR OF EMRAB OPERON"/>
    <property type="match status" value="1"/>
</dbReference>
<dbReference type="SUPFAM" id="SSF46785">
    <property type="entry name" value="Winged helix' DNA-binding domain"/>
    <property type="match status" value="1"/>
</dbReference>
<dbReference type="PROSITE" id="PS50995">
    <property type="entry name" value="HTH_MARR_2"/>
    <property type="match status" value="1"/>
</dbReference>
<evidence type="ECO:0000313" key="6">
    <source>
        <dbReference type="Proteomes" id="UP001169242"/>
    </source>
</evidence>
<dbReference type="AlphaFoldDB" id="A0AA42DKD8"/>
<reference evidence="5" key="1">
    <citation type="journal article" date="2023" name="Int. J. Syst. Evol. Microbiol.">
        <title>&lt;i&gt;Holtiella tumoricola&lt;/i&gt; gen. nov. sp. nov., isolated from a human clinical sample.</title>
        <authorList>
            <person name="Allen-Vercoe E."/>
            <person name="Daigneault M.C."/>
            <person name="Vancuren S.J."/>
            <person name="Cochrane K."/>
            <person name="O'Neal L.L."/>
            <person name="Sankaranarayanan K."/>
            <person name="Lawson P.A."/>
        </authorList>
    </citation>
    <scope>NUCLEOTIDE SEQUENCE</scope>
    <source>
        <strain evidence="5">CC70A</strain>
    </source>
</reference>
<keyword evidence="2" id="KW-0238">DNA-binding</keyword>
<protein>
    <submittedName>
        <fullName evidence="5">MarR family transcriptional regulator</fullName>
    </submittedName>
</protein>
<dbReference type="InterPro" id="IPR036390">
    <property type="entry name" value="WH_DNA-bd_sf"/>
</dbReference>
<gene>
    <name evidence="5" type="ORF">PBV87_03100</name>
</gene>
<evidence type="ECO:0000256" key="2">
    <source>
        <dbReference type="ARBA" id="ARBA00023125"/>
    </source>
</evidence>
<keyword evidence="3" id="KW-0804">Transcription</keyword>
<dbReference type="PANTHER" id="PTHR42756">
    <property type="entry name" value="TRANSCRIPTIONAL REGULATOR, MARR"/>
    <property type="match status" value="1"/>
</dbReference>
<accession>A0AA42DKD8</accession>
<dbReference type="RefSeq" id="WP_053982464.1">
    <property type="nucleotide sequence ID" value="NZ_JAQIFT010000014.1"/>
</dbReference>
<feature type="domain" description="HTH marR-type" evidence="4">
    <location>
        <begin position="1"/>
        <end position="139"/>
    </location>
</feature>
<evidence type="ECO:0000313" key="5">
    <source>
        <dbReference type="EMBL" id="MDA3730494.1"/>
    </source>
</evidence>
<keyword evidence="1" id="KW-0805">Transcription regulation</keyword>
<proteinExistence type="predicted"/>
<dbReference type="EMBL" id="JAQIFT010000014">
    <property type="protein sequence ID" value="MDA3730494.1"/>
    <property type="molecule type" value="Genomic_DNA"/>
</dbReference>
<evidence type="ECO:0000256" key="3">
    <source>
        <dbReference type="ARBA" id="ARBA00023163"/>
    </source>
</evidence>
<dbReference type="GO" id="GO:0003700">
    <property type="term" value="F:DNA-binding transcription factor activity"/>
    <property type="evidence" value="ECO:0007669"/>
    <property type="project" value="InterPro"/>
</dbReference>
<comment type="caution">
    <text evidence="5">The sequence shown here is derived from an EMBL/GenBank/DDBJ whole genome shotgun (WGS) entry which is preliminary data.</text>
</comment>
<dbReference type="PRINTS" id="PR00598">
    <property type="entry name" value="HTHMARR"/>
</dbReference>
<dbReference type="InterPro" id="IPR000835">
    <property type="entry name" value="HTH_MarR-typ"/>
</dbReference>
<keyword evidence="6" id="KW-1185">Reference proteome</keyword>